<sequence length="960" mass="107808">MKGKAKKKVLSTVGLRGRPTTGRKRSQGDQREERTPRERSRSATRQQSSDYRSRLSSSRSGGSGEDDSKSSSEQPMMTRQQSNSSYNRSKPRDLKEEHGMVRQRSNSRLQRRENSFPERENSSRRRSPLKLRGRSSVATEDEMLEERELSPRNVTQRDRSHQGRSTSMTRSSSQTRSMSRRALSPSNDDKDIKTTLSSGSESTNVLNPRIPRLTDADDLLEDGEASPLKEQKDKGDGVELEGGSVYDRTLQAMDQLKTSIFAGCMTPQTGDTKDNDISSAKLYNCGVTDLPDRFNTRRDLSKQLTESAEPSESQPVTNEKSAFDSKRGVRWDDEEDTALQARRAKRILSSKRLRPYGENKIVDEEFLNMISTCDARELSAIIKSICTDSNDKFVTMSLSQRFPTARDKILEKLTSSRLDDLDVDSKFALILVLANQNENGEVGRYMARLWFSIDQKERVMCENELGLQVAASARRCCCEDLHAFPGSLWEVEGKIDLSGLASDDPHDLPNEVREAGEYAIDTLAKGVLAFFPQNGHGITLIGSPILDLLMDELGIGSLKTEIDWRSAQARFNDIAEFVHEITDNVKRNPILLASGAAWTQLDEFFKQACLPERTIDMEADVRYAVGYCFLHYVLCEAIIMGPRSCDMGDKGTKSFLDLMIHLLDVKKEEENQEREKWIMNSFEHNQIAWLDTYMRSYAQVTKSGGSKADDKLKNGIYLPSQFTHTMLDEMCENVRKGGDNNASAGFDLLLEPPGSRECDSILNSGPVEEWVYNSGGEEVRSGVLLYKSPFPIAWNNLYEAWSLASSSNYADSVDFIGMILQPVLSRVDPTRKDGLYLSTRLISTFIHMNCALCARTDAKNFCTTATDFRSDVMTQLFGLVNKEAGKQYKKRVDKANESKVSAASRVQNEAKRLAMQSIWGTMRSAIYGAKGVKKIPNEVLSTLKGMNDMIEEWGQDVGIV</sequence>
<dbReference type="AlphaFoldDB" id="A0A7S1YTJ3"/>
<feature type="compositionally biased region" description="Basic and acidic residues" evidence="1">
    <location>
        <begin position="26"/>
        <end position="41"/>
    </location>
</feature>
<feature type="compositionally biased region" description="Basic and acidic residues" evidence="1">
    <location>
        <begin position="90"/>
        <end position="100"/>
    </location>
</feature>
<feature type="compositionally biased region" description="Basic and acidic residues" evidence="1">
    <location>
        <begin position="146"/>
        <end position="161"/>
    </location>
</feature>
<organism evidence="2">
    <name type="scientific">Ditylum brightwellii</name>
    <dbReference type="NCBI Taxonomy" id="49249"/>
    <lineage>
        <taxon>Eukaryota</taxon>
        <taxon>Sar</taxon>
        <taxon>Stramenopiles</taxon>
        <taxon>Ochrophyta</taxon>
        <taxon>Bacillariophyta</taxon>
        <taxon>Mediophyceae</taxon>
        <taxon>Lithodesmiophycidae</taxon>
        <taxon>Lithodesmiales</taxon>
        <taxon>Lithodesmiaceae</taxon>
        <taxon>Ditylum</taxon>
    </lineage>
</organism>
<name>A0A7S1YTJ3_9STRA</name>
<proteinExistence type="predicted"/>
<reference evidence="2" key="1">
    <citation type="submission" date="2021-01" db="EMBL/GenBank/DDBJ databases">
        <authorList>
            <person name="Corre E."/>
            <person name="Pelletier E."/>
            <person name="Niang G."/>
            <person name="Scheremetjew M."/>
            <person name="Finn R."/>
            <person name="Kale V."/>
            <person name="Holt S."/>
            <person name="Cochrane G."/>
            <person name="Meng A."/>
            <person name="Brown T."/>
            <person name="Cohen L."/>
        </authorList>
    </citation>
    <scope>NUCLEOTIDE SEQUENCE</scope>
    <source>
        <strain evidence="2">Pop2</strain>
    </source>
</reference>
<feature type="compositionally biased region" description="Basic and acidic residues" evidence="1">
    <location>
        <begin position="110"/>
        <end position="123"/>
    </location>
</feature>
<protein>
    <submittedName>
        <fullName evidence="2">Uncharacterized protein</fullName>
    </submittedName>
</protein>
<evidence type="ECO:0000313" key="2">
    <source>
        <dbReference type="EMBL" id="CAD9318817.1"/>
    </source>
</evidence>
<feature type="compositionally biased region" description="Polar residues" evidence="1">
    <location>
        <begin position="302"/>
        <end position="320"/>
    </location>
</feature>
<feature type="compositionally biased region" description="Polar residues" evidence="1">
    <location>
        <begin position="73"/>
        <end position="88"/>
    </location>
</feature>
<dbReference type="EMBL" id="HBGN01007955">
    <property type="protein sequence ID" value="CAD9318817.1"/>
    <property type="molecule type" value="Transcribed_RNA"/>
</dbReference>
<feature type="compositionally biased region" description="Basic residues" evidence="1">
    <location>
        <begin position="124"/>
        <end position="133"/>
    </location>
</feature>
<accession>A0A7S1YTJ3</accession>
<feature type="compositionally biased region" description="Polar residues" evidence="1">
    <location>
        <begin position="194"/>
        <end position="206"/>
    </location>
</feature>
<feature type="region of interest" description="Disordered" evidence="1">
    <location>
        <begin position="1"/>
        <end position="212"/>
    </location>
</feature>
<evidence type="ECO:0000256" key="1">
    <source>
        <dbReference type="SAM" id="MobiDB-lite"/>
    </source>
</evidence>
<feature type="region of interest" description="Disordered" evidence="1">
    <location>
        <begin position="301"/>
        <end position="329"/>
    </location>
</feature>
<feature type="compositionally biased region" description="Low complexity" evidence="1">
    <location>
        <begin position="43"/>
        <end position="60"/>
    </location>
</feature>
<feature type="compositionally biased region" description="Low complexity" evidence="1">
    <location>
        <begin position="164"/>
        <end position="181"/>
    </location>
</feature>
<gene>
    <name evidence="2" type="ORF">DBRI1063_LOCUS5069</name>
</gene>